<name>A4UHB7_ALEFU</name>
<dbReference type="PANTHER" id="PTHR11528">
    <property type="entry name" value="HEAT SHOCK PROTEIN 90 FAMILY MEMBER"/>
    <property type="match status" value="1"/>
</dbReference>
<evidence type="ECO:0000256" key="1">
    <source>
        <dbReference type="ARBA" id="ARBA00004496"/>
    </source>
</evidence>
<dbReference type="SUPFAM" id="SSF55874">
    <property type="entry name" value="ATPase domain of HSP90 chaperone/DNA topoisomerase II/histidine kinase"/>
    <property type="match status" value="1"/>
</dbReference>
<dbReference type="Gene3D" id="3.30.565.10">
    <property type="entry name" value="Histidine kinase-like ATPase, C-terminal domain"/>
    <property type="match status" value="1"/>
</dbReference>
<dbReference type="AlphaFoldDB" id="A4UHB7"/>
<dbReference type="InterPro" id="IPR019805">
    <property type="entry name" value="Heat_shock_protein_90_CS"/>
</dbReference>
<feature type="compositionally biased region" description="Basic and acidic residues" evidence="7">
    <location>
        <begin position="240"/>
        <end position="265"/>
    </location>
</feature>
<proteinExistence type="evidence at transcript level"/>
<evidence type="ECO:0000313" key="9">
    <source>
        <dbReference type="EMBL" id="ABO47875.1"/>
    </source>
</evidence>
<feature type="domain" description="Histidine kinase/HSP90-like ATPase" evidence="8">
    <location>
        <begin position="25"/>
        <end position="182"/>
    </location>
</feature>
<dbReference type="InterPro" id="IPR020575">
    <property type="entry name" value="Hsp90_N"/>
</dbReference>
<evidence type="ECO:0000256" key="4">
    <source>
        <dbReference type="ARBA" id="ARBA00022741"/>
    </source>
</evidence>
<comment type="subcellular location">
    <subcellularLocation>
        <location evidence="1">Cytoplasm</location>
    </subcellularLocation>
</comment>
<feature type="region of interest" description="Disordered" evidence="7">
    <location>
        <begin position="215"/>
        <end position="265"/>
    </location>
</feature>
<dbReference type="GO" id="GO:0140662">
    <property type="term" value="F:ATP-dependent protein folding chaperone"/>
    <property type="evidence" value="ECO:0007669"/>
    <property type="project" value="InterPro"/>
</dbReference>
<dbReference type="PROSITE" id="PS00298">
    <property type="entry name" value="HSP90"/>
    <property type="match status" value="1"/>
</dbReference>
<keyword evidence="3" id="KW-0963">Cytoplasm</keyword>
<evidence type="ECO:0000256" key="2">
    <source>
        <dbReference type="ARBA" id="ARBA00008239"/>
    </source>
</evidence>
<dbReference type="CDD" id="cd16927">
    <property type="entry name" value="HATPase_Hsp90-like"/>
    <property type="match status" value="1"/>
</dbReference>
<evidence type="ECO:0000256" key="3">
    <source>
        <dbReference type="ARBA" id="ARBA00022490"/>
    </source>
</evidence>
<dbReference type="Pfam" id="PF13589">
    <property type="entry name" value="HATPase_c_3"/>
    <property type="match status" value="1"/>
</dbReference>
<dbReference type="Pfam" id="PF00183">
    <property type="entry name" value="HSP90"/>
    <property type="match status" value="1"/>
</dbReference>
<sequence>MAETFAFNADIQQLMSLIINTFYSNKEIFLRELISNASDALDKIRYESITDPEKIEAQPNFYIKIIPDKTNSTITIEDSGIGMTKNELINNLGTIAKSGTKAFMEAMAAGGDISMIGQFGVGFYSAYLVSDKVRVVSKNNDDEQYIWESGAGGSFTVQKDTEFVHGEVKRGTKVICYLKEDQSEFLEERRLKDLVKKHSEFIGFPIELYVEKSKEKEVTDSEDEEEEKKRRARRAMSQRLRVDEEKKRRPRERPQSRVSHEWEQLTDSRCDAAVWRM</sequence>
<keyword evidence="6" id="KW-0143">Chaperone</keyword>
<evidence type="ECO:0000256" key="6">
    <source>
        <dbReference type="ARBA" id="ARBA00023186"/>
    </source>
</evidence>
<dbReference type="SMART" id="SM00387">
    <property type="entry name" value="HATPase_c"/>
    <property type="match status" value="1"/>
</dbReference>
<reference evidence="9" key="1">
    <citation type="journal article" date="2007" name="Proc. Natl. Acad. Sci. U.S.A.">
        <title>Spliced leader RNA trans-splicing in dinoflagellates.</title>
        <authorList>
            <person name="Zhang H."/>
            <person name="Hou Y."/>
            <person name="Miranda L."/>
            <person name="Campbell D.A."/>
            <person name="Sturm N.R."/>
            <person name="Gaasterland T."/>
            <person name="Lin S."/>
        </authorList>
    </citation>
    <scope>NUCLEOTIDE SEQUENCE</scope>
    <source>
        <strain evidence="9">GT-CA28</strain>
    </source>
</reference>
<evidence type="ECO:0000256" key="5">
    <source>
        <dbReference type="ARBA" id="ARBA00022840"/>
    </source>
</evidence>
<organism evidence="9">
    <name type="scientific">Alexandrium fundyense</name>
    <name type="common">Dinoflagellate</name>
    <dbReference type="NCBI Taxonomy" id="2932"/>
    <lineage>
        <taxon>Eukaryota</taxon>
        <taxon>Sar</taxon>
        <taxon>Alveolata</taxon>
        <taxon>Dinophyceae</taxon>
        <taxon>Gonyaulacales</taxon>
        <taxon>Pyrocystaceae</taxon>
        <taxon>Alexandrium</taxon>
    </lineage>
</organism>
<dbReference type="GO" id="GO:0016887">
    <property type="term" value="F:ATP hydrolysis activity"/>
    <property type="evidence" value="ECO:0007669"/>
    <property type="project" value="InterPro"/>
</dbReference>
<dbReference type="GO" id="GO:0005524">
    <property type="term" value="F:ATP binding"/>
    <property type="evidence" value="ECO:0007669"/>
    <property type="project" value="UniProtKB-KW"/>
</dbReference>
<keyword evidence="9" id="KW-0346">Stress response</keyword>
<dbReference type="FunFam" id="3.30.565.10:FF:000001">
    <property type="entry name" value="Heat shock protein HSP 90-alpha"/>
    <property type="match status" value="1"/>
</dbReference>
<evidence type="ECO:0000259" key="8">
    <source>
        <dbReference type="SMART" id="SM00387"/>
    </source>
</evidence>
<dbReference type="PRINTS" id="PR00775">
    <property type="entry name" value="HEATSHOCK90"/>
</dbReference>
<evidence type="ECO:0000256" key="7">
    <source>
        <dbReference type="SAM" id="MobiDB-lite"/>
    </source>
</evidence>
<dbReference type="InterPro" id="IPR003594">
    <property type="entry name" value="HATPase_dom"/>
</dbReference>
<dbReference type="GO" id="GO:0005737">
    <property type="term" value="C:cytoplasm"/>
    <property type="evidence" value="ECO:0007669"/>
    <property type="project" value="UniProtKB-SubCell"/>
</dbReference>
<dbReference type="EMBL" id="EF133870">
    <property type="protein sequence ID" value="ABO47875.1"/>
    <property type="molecule type" value="mRNA"/>
</dbReference>
<dbReference type="InterPro" id="IPR001404">
    <property type="entry name" value="Hsp90_fam"/>
</dbReference>
<comment type="similarity">
    <text evidence="2">Belongs to the heat shock protein 90 family.</text>
</comment>
<keyword evidence="5" id="KW-0067">ATP-binding</keyword>
<keyword evidence="4" id="KW-0547">Nucleotide-binding</keyword>
<accession>A4UHB7</accession>
<dbReference type="InterPro" id="IPR036890">
    <property type="entry name" value="HATPase_C_sf"/>
</dbReference>
<dbReference type="GO" id="GO:0051082">
    <property type="term" value="F:unfolded protein binding"/>
    <property type="evidence" value="ECO:0007669"/>
    <property type="project" value="InterPro"/>
</dbReference>
<protein>
    <submittedName>
        <fullName evidence="9">Heat shock protein 90 1</fullName>
    </submittedName>
</protein>